<dbReference type="Gene3D" id="3.40.50.720">
    <property type="entry name" value="NAD(P)-binding Rossmann-like Domain"/>
    <property type="match status" value="1"/>
</dbReference>
<dbReference type="GO" id="GO:0051287">
    <property type="term" value="F:NAD binding"/>
    <property type="evidence" value="ECO:0007669"/>
    <property type="project" value="InterPro"/>
</dbReference>
<evidence type="ECO:0000259" key="1">
    <source>
        <dbReference type="Pfam" id="PF02826"/>
    </source>
</evidence>
<sequence length="249" mass="28824">MIVYINGNDNRCKYLAKLIEADGHRVETNINMLDVCHILYLGRDGAGFEQVDFKPNAIVITLLKNQRLSYLSKLKGFNYEYLYHDDDFVWENTFICDEALIAYMIIDNKISLANAKVLILGYGHCGRDLANKLEAFKAKITIANRNNHYFDEVIKKGYSYHSLKHLNLDKYDYVINTIPKQILTRQILSTKKPGCKIYDIASKPYGMNIQDRDENYHLLKQLPTKYAYQSSALVLYQAIKKVVDRYAGK</sequence>
<protein>
    <recommendedName>
        <fullName evidence="1">D-isomer specific 2-hydroxyacid dehydrogenase NAD-binding domain-containing protein</fullName>
    </recommendedName>
</protein>
<dbReference type="InterPro" id="IPR036291">
    <property type="entry name" value="NAD(P)-bd_dom_sf"/>
</dbReference>
<dbReference type="EMBL" id="DXET01000223">
    <property type="protein sequence ID" value="HIX82273.1"/>
    <property type="molecule type" value="Genomic_DNA"/>
</dbReference>
<proteinExistence type="predicted"/>
<name>A0A9D2BN87_9FIRM</name>
<feature type="domain" description="D-isomer specific 2-hydroxyacid dehydrogenase NAD-binding" evidence="1">
    <location>
        <begin position="111"/>
        <end position="191"/>
    </location>
</feature>
<dbReference type="InterPro" id="IPR006140">
    <property type="entry name" value="D-isomer_DH_NAD-bd"/>
</dbReference>
<dbReference type="Pfam" id="PF02826">
    <property type="entry name" value="2-Hacid_dh_C"/>
    <property type="match status" value="1"/>
</dbReference>
<accession>A0A9D2BN87</accession>
<dbReference type="Proteomes" id="UP000886724">
    <property type="component" value="Unassembled WGS sequence"/>
</dbReference>
<dbReference type="SUPFAM" id="SSF51735">
    <property type="entry name" value="NAD(P)-binding Rossmann-fold domains"/>
    <property type="match status" value="1"/>
</dbReference>
<organism evidence="2 3">
    <name type="scientific">Candidatus Erysipelatoclostridium merdavium</name>
    <dbReference type="NCBI Taxonomy" id="2838566"/>
    <lineage>
        <taxon>Bacteria</taxon>
        <taxon>Bacillati</taxon>
        <taxon>Bacillota</taxon>
        <taxon>Erysipelotrichia</taxon>
        <taxon>Erysipelotrichales</taxon>
        <taxon>Erysipelotrichales incertae sedis</taxon>
    </lineage>
</organism>
<evidence type="ECO:0000313" key="3">
    <source>
        <dbReference type="Proteomes" id="UP000886724"/>
    </source>
</evidence>
<reference evidence="2" key="1">
    <citation type="journal article" date="2021" name="PeerJ">
        <title>Extensive microbial diversity within the chicken gut microbiome revealed by metagenomics and culture.</title>
        <authorList>
            <person name="Gilroy R."/>
            <person name="Ravi A."/>
            <person name="Getino M."/>
            <person name="Pursley I."/>
            <person name="Horton D.L."/>
            <person name="Alikhan N.F."/>
            <person name="Baker D."/>
            <person name="Gharbi K."/>
            <person name="Hall N."/>
            <person name="Watson M."/>
            <person name="Adriaenssens E.M."/>
            <person name="Foster-Nyarko E."/>
            <person name="Jarju S."/>
            <person name="Secka A."/>
            <person name="Antonio M."/>
            <person name="Oren A."/>
            <person name="Chaudhuri R.R."/>
            <person name="La Ragione R."/>
            <person name="Hildebrand F."/>
            <person name="Pallen M.J."/>
        </authorList>
    </citation>
    <scope>NUCLEOTIDE SEQUENCE</scope>
    <source>
        <strain evidence="2">ChiGjej1B1-14440</strain>
    </source>
</reference>
<reference evidence="2" key="2">
    <citation type="submission" date="2021-04" db="EMBL/GenBank/DDBJ databases">
        <authorList>
            <person name="Gilroy R."/>
        </authorList>
    </citation>
    <scope>NUCLEOTIDE SEQUENCE</scope>
    <source>
        <strain evidence="2">ChiGjej1B1-14440</strain>
    </source>
</reference>
<evidence type="ECO:0000313" key="2">
    <source>
        <dbReference type="EMBL" id="HIX82273.1"/>
    </source>
</evidence>
<dbReference type="AlphaFoldDB" id="A0A9D2BN87"/>
<comment type="caution">
    <text evidence="2">The sequence shown here is derived from an EMBL/GenBank/DDBJ whole genome shotgun (WGS) entry which is preliminary data.</text>
</comment>
<gene>
    <name evidence="2" type="ORF">H9980_09945</name>
</gene>